<dbReference type="Pfam" id="PF00271">
    <property type="entry name" value="Helicase_C"/>
    <property type="match status" value="1"/>
</dbReference>
<reference evidence="12 13" key="1">
    <citation type="submission" date="2014-04" db="EMBL/GenBank/DDBJ databases">
        <authorList>
            <consortium name="DOE Joint Genome Institute"/>
            <person name="Kuo A."/>
            <person name="Martino E."/>
            <person name="Perotto S."/>
            <person name="Kohler A."/>
            <person name="Nagy L.G."/>
            <person name="Floudas D."/>
            <person name="Copeland A."/>
            <person name="Barry K.W."/>
            <person name="Cichocki N."/>
            <person name="Veneault-Fourrey C."/>
            <person name="LaButti K."/>
            <person name="Lindquist E.A."/>
            <person name="Lipzen A."/>
            <person name="Lundell T."/>
            <person name="Morin E."/>
            <person name="Murat C."/>
            <person name="Sun H."/>
            <person name="Tunlid A."/>
            <person name="Henrissat B."/>
            <person name="Grigoriev I.V."/>
            <person name="Hibbett D.S."/>
            <person name="Martin F."/>
            <person name="Nordberg H.P."/>
            <person name="Cantor M.N."/>
            <person name="Hua S.X."/>
        </authorList>
    </citation>
    <scope>NUCLEOTIDE SEQUENCE [LARGE SCALE GENOMIC DNA]</scope>
    <source>
        <strain evidence="12 13">Zn</strain>
    </source>
</reference>
<dbReference type="InterPro" id="IPR038718">
    <property type="entry name" value="SNF2-like_sf"/>
</dbReference>
<keyword evidence="3" id="KW-0547">Nucleotide-binding</keyword>
<proteinExistence type="inferred from homology"/>
<feature type="compositionally biased region" description="Acidic residues" evidence="9">
    <location>
        <begin position="348"/>
        <end position="368"/>
    </location>
</feature>
<dbReference type="SMART" id="SM00490">
    <property type="entry name" value="HELICc"/>
    <property type="match status" value="1"/>
</dbReference>
<dbReference type="Gene3D" id="3.40.50.10810">
    <property type="entry name" value="Tandem AAA-ATPase domain"/>
    <property type="match status" value="1"/>
</dbReference>
<comment type="similarity">
    <text evidence="2">Belongs to the SNF2/RAD54 helicase family.</text>
</comment>
<sequence length="1430" mass="162220">MSVDAIFYEGAAVGQELPSAEIKDDVSLCHKMVPSGQRLYVNQRMKEFLRSELTAFERDGISYHAIRPYPSKLIEKFYSPSFTLFYVNEYGKACSRREEIMQWPEIDSNISSQLIRKRDESGRAGYDFGILGEVGSYEKAFDPDCLIKYQHILGGDEVLPVYGESDEENEYDVATWAEIEEERGAIEKPFRPLDKPAIPAEDVDQAIDEGIAEIVAKWQSVKLPKLLKNAYRIWKKFDTSHDSRRIHIEGIQKLLDRINDDRIPKLRKEIASVLWSSKRQVLKQSRIMEQSIYDRESSVWEMELLQSSVAPEKALSKDTPSISSKLRRKVQNCEEIELIGSDSKASSSDEDVGDFIVDDTPSDTEEVEMNFADTENEEHGSSGSNPSTSRKKTPENRLTSKDPCTAKLSSKDDTIFDEPNDASESTRRTDTTPRKKVIHRSPAPSQSIKHNSTQADALPQTLNTADNPIDLTLLSSDDGPDTPTIDLVTPKKTKLKLIHKRRPFGESSVPASDAELALPDLDNLPLYNDPDAISRFSHEAWATICDRERLLISVFKGFRDELKAYMFSFVSSVSEAELWCHMLDVMGALLCGEGDDRKGTDKTTFQAVTGYIQLFNIYTSCKYHHGKKHLASTCLTELPKRTAYVAAFYRLCQNLEGYFSKPASMLHLSNGGNRDSYGVDGDDSESNDIQQHNSQHKKRKRKVNEDKAARAMREKDRERLEQQEARRKKLQEKLPSLEYAEGQHRIVVNDGKYENQGFVYVNKKIAPRIKQHQIEGLRFMWSQIVTDQEDMQGCLLAHTMGLGKTMQVITLLCAIAESSKSDNTSVSAQIPASLRTSKTIILCPAGLIDNWMDELLIWAPEGLLGEYRKVDTTMKWPERLQTISDWFYEGGVLMLGYEMFRSIYDNKSALGKEAHDTVKRQLMDGPNIIVADEAHKMKNAQSRLGQSTTQFKSRSRIALTGSPLANNVEEYHTMINWVAPNYLGPALEFRAKYVEPIEEGLWHDSSASDRRRSLKMLGVLRQELAPKVHRADMSVLRNDLPPKKEFVIIVPLTELQRKLYSLYVRSMVSGTTQMTKDGEFTQTTLWHWLAILSLLCNHPVCFSRKLNERKEDAGKGRHLLKPPIAVQPDSDQENGVATDLNESTGRAGVSQELINKIAEIFKQEANDLVAIDLSNKVKVLCQILDASKAAGDKVLVFSQSLLTLNFLEDLCTRQRRRYFRLDGSTPIAKRQEATKAFNLDNTEIYLISTAAGGLGLNIFGANRVVIFDFKFNPIMEEQAVGRAYRIGQKKSVFVYRFVAGGTFEDSVHNKAVFKTQLASRVVDKKNPVAWARKRLGDMLFEPKDVEQKDLSEFIGMDPLVLDTILASQTECSTVRGIVQTDTFERDDNDKLTAEEEREVRQLVDDQKLKRSNPKAFYELMQQRKEDERNR</sequence>
<dbReference type="SMART" id="SM00487">
    <property type="entry name" value="DEXDc"/>
    <property type="match status" value="1"/>
</dbReference>
<feature type="compositionally biased region" description="Basic and acidic residues" evidence="9">
    <location>
        <begin position="703"/>
        <end position="725"/>
    </location>
</feature>
<feature type="compositionally biased region" description="Basic and acidic residues" evidence="9">
    <location>
        <begin position="424"/>
        <end position="433"/>
    </location>
</feature>
<feature type="region of interest" description="Disordered" evidence="9">
    <location>
        <begin position="676"/>
        <end position="727"/>
    </location>
</feature>
<feature type="domain" description="Helicase ATP-binding" evidence="10">
    <location>
        <begin position="785"/>
        <end position="981"/>
    </location>
</feature>
<feature type="domain" description="Helicase C-terminal" evidence="11">
    <location>
        <begin position="1179"/>
        <end position="1328"/>
    </location>
</feature>
<comment type="subcellular location">
    <subcellularLocation>
        <location evidence="1">Nucleus</location>
    </subcellularLocation>
</comment>
<evidence type="ECO:0000256" key="8">
    <source>
        <dbReference type="ARBA" id="ARBA00023242"/>
    </source>
</evidence>
<evidence type="ECO:0000313" key="12">
    <source>
        <dbReference type="EMBL" id="KIN05923.1"/>
    </source>
</evidence>
<keyword evidence="7" id="KW-0238">DNA-binding</keyword>
<dbReference type="InterPro" id="IPR044574">
    <property type="entry name" value="ARIP4-like"/>
</dbReference>
<organism evidence="12 13">
    <name type="scientific">Oidiodendron maius (strain Zn)</name>
    <dbReference type="NCBI Taxonomy" id="913774"/>
    <lineage>
        <taxon>Eukaryota</taxon>
        <taxon>Fungi</taxon>
        <taxon>Dikarya</taxon>
        <taxon>Ascomycota</taxon>
        <taxon>Pezizomycotina</taxon>
        <taxon>Leotiomycetes</taxon>
        <taxon>Leotiomycetes incertae sedis</taxon>
        <taxon>Myxotrichaceae</taxon>
        <taxon>Oidiodendron</taxon>
    </lineage>
</organism>
<dbReference type="EMBL" id="KN832871">
    <property type="protein sequence ID" value="KIN05923.1"/>
    <property type="molecule type" value="Genomic_DNA"/>
</dbReference>
<evidence type="ECO:0000256" key="6">
    <source>
        <dbReference type="ARBA" id="ARBA00022840"/>
    </source>
</evidence>
<dbReference type="Gene3D" id="3.40.50.300">
    <property type="entry name" value="P-loop containing nucleotide triphosphate hydrolases"/>
    <property type="match status" value="1"/>
</dbReference>
<evidence type="ECO:0000256" key="5">
    <source>
        <dbReference type="ARBA" id="ARBA00022806"/>
    </source>
</evidence>
<dbReference type="OrthoDB" id="2020972at2759"/>
<evidence type="ECO:0000256" key="2">
    <source>
        <dbReference type="ARBA" id="ARBA00007025"/>
    </source>
</evidence>
<dbReference type="PROSITE" id="PS51194">
    <property type="entry name" value="HELICASE_CTER"/>
    <property type="match status" value="1"/>
</dbReference>
<keyword evidence="4" id="KW-0378">Hydrolase</keyword>
<evidence type="ECO:0000256" key="1">
    <source>
        <dbReference type="ARBA" id="ARBA00004123"/>
    </source>
</evidence>
<dbReference type="InterPro" id="IPR014001">
    <property type="entry name" value="Helicase_ATP-bd"/>
</dbReference>
<protein>
    <recommendedName>
        <fullName evidence="14">Helicase C-terminal domain-containing protein</fullName>
    </recommendedName>
</protein>
<dbReference type="Proteomes" id="UP000054321">
    <property type="component" value="Unassembled WGS sequence"/>
</dbReference>
<dbReference type="PANTHER" id="PTHR45797">
    <property type="entry name" value="RAD54-LIKE"/>
    <property type="match status" value="1"/>
</dbReference>
<feature type="compositionally biased region" description="Polar residues" evidence="9">
    <location>
        <begin position="443"/>
        <end position="453"/>
    </location>
</feature>
<reference evidence="13" key="2">
    <citation type="submission" date="2015-01" db="EMBL/GenBank/DDBJ databases">
        <title>Evolutionary Origins and Diversification of the Mycorrhizal Mutualists.</title>
        <authorList>
            <consortium name="DOE Joint Genome Institute"/>
            <consortium name="Mycorrhizal Genomics Consortium"/>
            <person name="Kohler A."/>
            <person name="Kuo A."/>
            <person name="Nagy L.G."/>
            <person name="Floudas D."/>
            <person name="Copeland A."/>
            <person name="Barry K.W."/>
            <person name="Cichocki N."/>
            <person name="Veneault-Fourrey C."/>
            <person name="LaButti K."/>
            <person name="Lindquist E.A."/>
            <person name="Lipzen A."/>
            <person name="Lundell T."/>
            <person name="Morin E."/>
            <person name="Murat C."/>
            <person name="Riley R."/>
            <person name="Ohm R."/>
            <person name="Sun H."/>
            <person name="Tunlid A."/>
            <person name="Henrissat B."/>
            <person name="Grigoriev I.V."/>
            <person name="Hibbett D.S."/>
            <person name="Martin F."/>
        </authorList>
    </citation>
    <scope>NUCLEOTIDE SEQUENCE [LARGE SCALE GENOMIC DNA]</scope>
    <source>
        <strain evidence="13">Zn</strain>
    </source>
</reference>
<gene>
    <name evidence="12" type="ORF">OIDMADRAFT_154533</name>
</gene>
<dbReference type="InParanoid" id="A0A0C3DUZ0"/>
<dbReference type="InterPro" id="IPR001650">
    <property type="entry name" value="Helicase_C-like"/>
</dbReference>
<evidence type="ECO:0000256" key="4">
    <source>
        <dbReference type="ARBA" id="ARBA00022801"/>
    </source>
</evidence>
<accession>A0A0C3DUZ0</accession>
<keyword evidence="6" id="KW-0067">ATP-binding</keyword>
<evidence type="ECO:0000259" key="11">
    <source>
        <dbReference type="PROSITE" id="PS51194"/>
    </source>
</evidence>
<keyword evidence="8" id="KW-0539">Nucleus</keyword>
<evidence type="ECO:0008006" key="14">
    <source>
        <dbReference type="Google" id="ProtNLM"/>
    </source>
</evidence>
<feature type="region of interest" description="Disordered" evidence="9">
    <location>
        <begin position="340"/>
        <end position="453"/>
    </location>
</feature>
<dbReference type="GO" id="GO:0003677">
    <property type="term" value="F:DNA binding"/>
    <property type="evidence" value="ECO:0007669"/>
    <property type="project" value="UniProtKB-KW"/>
</dbReference>
<dbReference type="STRING" id="913774.A0A0C3DUZ0"/>
<dbReference type="GO" id="GO:0004386">
    <property type="term" value="F:helicase activity"/>
    <property type="evidence" value="ECO:0007669"/>
    <property type="project" value="UniProtKB-KW"/>
</dbReference>
<dbReference type="PANTHER" id="PTHR45797:SF1">
    <property type="entry name" value="HELICASE ARIP4"/>
    <property type="match status" value="1"/>
</dbReference>
<dbReference type="CDD" id="cd18793">
    <property type="entry name" value="SF2_C_SNF"/>
    <property type="match status" value="1"/>
</dbReference>
<dbReference type="GO" id="GO:0005634">
    <property type="term" value="C:nucleus"/>
    <property type="evidence" value="ECO:0007669"/>
    <property type="project" value="UniProtKB-SubCell"/>
</dbReference>
<name>A0A0C3DUZ0_OIDMZ</name>
<dbReference type="InterPro" id="IPR000330">
    <property type="entry name" value="SNF2_N"/>
</dbReference>
<evidence type="ECO:0000256" key="3">
    <source>
        <dbReference type="ARBA" id="ARBA00022741"/>
    </source>
</evidence>
<evidence type="ECO:0000313" key="13">
    <source>
        <dbReference type="Proteomes" id="UP000054321"/>
    </source>
</evidence>
<feature type="non-terminal residue" evidence="12">
    <location>
        <position position="1430"/>
    </location>
</feature>
<dbReference type="InterPro" id="IPR027417">
    <property type="entry name" value="P-loop_NTPase"/>
</dbReference>
<dbReference type="InterPro" id="IPR049730">
    <property type="entry name" value="SNF2/RAD54-like_C"/>
</dbReference>
<dbReference type="PROSITE" id="PS51192">
    <property type="entry name" value="HELICASE_ATP_BIND_1"/>
    <property type="match status" value="1"/>
</dbReference>
<dbReference type="GO" id="GO:0005524">
    <property type="term" value="F:ATP binding"/>
    <property type="evidence" value="ECO:0007669"/>
    <property type="project" value="UniProtKB-KW"/>
</dbReference>
<evidence type="ECO:0000256" key="9">
    <source>
        <dbReference type="SAM" id="MobiDB-lite"/>
    </source>
</evidence>
<dbReference type="Pfam" id="PF00176">
    <property type="entry name" value="SNF2-rel_dom"/>
    <property type="match status" value="1"/>
</dbReference>
<evidence type="ECO:0000259" key="10">
    <source>
        <dbReference type="PROSITE" id="PS51192"/>
    </source>
</evidence>
<dbReference type="CDD" id="cd18007">
    <property type="entry name" value="DEXHc_ATRX-like"/>
    <property type="match status" value="1"/>
</dbReference>
<dbReference type="HOGENOM" id="CLU_001161_1_0_1"/>
<keyword evidence="13" id="KW-1185">Reference proteome</keyword>
<dbReference type="Pfam" id="PF24580">
    <property type="entry name" value="DUF7607"/>
    <property type="match status" value="1"/>
</dbReference>
<evidence type="ECO:0000256" key="7">
    <source>
        <dbReference type="ARBA" id="ARBA00023125"/>
    </source>
</evidence>
<dbReference type="GO" id="GO:0016887">
    <property type="term" value="F:ATP hydrolysis activity"/>
    <property type="evidence" value="ECO:0007669"/>
    <property type="project" value="InterPro"/>
</dbReference>
<dbReference type="InterPro" id="IPR056026">
    <property type="entry name" value="DUF7607"/>
</dbReference>
<keyword evidence="5" id="KW-0347">Helicase</keyword>
<dbReference type="SUPFAM" id="SSF52540">
    <property type="entry name" value="P-loop containing nucleoside triphosphate hydrolases"/>
    <property type="match status" value="2"/>
</dbReference>